<dbReference type="AlphaFoldDB" id="V5Z4U0"/>
<comment type="caution">
    <text evidence="1">The sequence shown here is derived from an EMBL/GenBank/DDBJ whole genome shotgun (WGS) entry which is preliminary data.</text>
</comment>
<sequence>MQRTAHNAELSAFTRFLPLVSILNAFLLISQEKPASTPCFTDYLYPQCCDNHHILISFAFISNGSSLNLNA</sequence>
<name>V5Z4U0_9GAMM</name>
<keyword evidence="2" id="KW-1185">Reference proteome</keyword>
<dbReference type="Proteomes" id="UP000018217">
    <property type="component" value="Unassembled WGS sequence"/>
</dbReference>
<organism evidence="1 2">
    <name type="scientific">Erwinia piriflorinigrans CFBP 5888</name>
    <dbReference type="NCBI Taxonomy" id="1161919"/>
    <lineage>
        <taxon>Bacteria</taxon>
        <taxon>Pseudomonadati</taxon>
        <taxon>Pseudomonadota</taxon>
        <taxon>Gammaproteobacteria</taxon>
        <taxon>Enterobacterales</taxon>
        <taxon>Erwiniaceae</taxon>
        <taxon>Erwinia</taxon>
    </lineage>
</organism>
<gene>
    <name evidence="1" type="ORF">EPIR_0986</name>
</gene>
<proteinExistence type="predicted"/>
<accession>V5Z4U0</accession>
<dbReference type="EMBL" id="CAHS01000013">
    <property type="protein sequence ID" value="CCG86351.1"/>
    <property type="molecule type" value="Genomic_DNA"/>
</dbReference>
<protein>
    <submittedName>
        <fullName evidence="1">Uncharacterized protein</fullName>
    </submittedName>
</protein>
<evidence type="ECO:0000313" key="2">
    <source>
        <dbReference type="Proteomes" id="UP000018217"/>
    </source>
</evidence>
<evidence type="ECO:0000313" key="1">
    <source>
        <dbReference type="EMBL" id="CCG86351.1"/>
    </source>
</evidence>
<dbReference type="STRING" id="1161919.EPIR_0986"/>
<reference evidence="1 2" key="1">
    <citation type="journal article" date="2013" name="Syst. Appl. Microbiol.">
        <title>Phylogenetic position and virulence apparatus of the pear flower necrosis pathogen Erwinia piriflorinigrans CFBP 5888T as assessed by comparative genomics.</title>
        <authorList>
            <person name="Smits T.H."/>
            <person name="Rezzonico F."/>
            <person name="Lopez M.M."/>
            <person name="Blom J."/>
            <person name="Goesmann A."/>
            <person name="Frey J.E."/>
            <person name="Duffy B."/>
        </authorList>
    </citation>
    <scope>NUCLEOTIDE SEQUENCE [LARGE SCALE GENOMIC DNA]</scope>
    <source>
        <strain evidence="2">CFBP5888</strain>
    </source>
</reference>